<accession>A0ABN7UFX5</accession>
<evidence type="ECO:0000313" key="4">
    <source>
        <dbReference type="Proteomes" id="UP000789901"/>
    </source>
</evidence>
<evidence type="ECO:0000313" key="3">
    <source>
        <dbReference type="EMBL" id="CAG8562234.1"/>
    </source>
</evidence>
<name>A0ABN7UFX5_GIGMA</name>
<sequence>MGQTDPDGDIEMIDPVENQLQESLKNAQNKISGDLSEGFNKLLDENKILQKQLTEIKDELRSQKSSSSEISRNVENDGFRNLEDYITKKLSEGFKNQNEELREQITRLENELKNLSSTSSDEPRHTIESNESKNVESRLKTGVDPQETELEHLRKDNKRLKDENASYQATMGIATSYRFADDDQNNSVHFNKDINDLNNNISKFVTNLKKDVKLNSDNVSKLLQHYKYNKETQEEGIQLAKEVLRRLVIDTIINIYESHKSDNSCPENEIINNLKQLLDKLSLLNGSGNNDIMKSFLIKMRQQTYAILGNLAFTDEKGDLFITHCKARLIYTINQYRIITNESKKKEIESQASSLVRDVISIFYFRRFAQEPIVNYKWIEKDKPIDPLTMAGTWDEDEIDNLVVQTCSFPLFGVELENHVKRQIYTPARVIAKEDMLLSPETIIQRAHEYMVQLFNCNMDFIK</sequence>
<evidence type="ECO:0000256" key="1">
    <source>
        <dbReference type="SAM" id="Coils"/>
    </source>
</evidence>
<protein>
    <submittedName>
        <fullName evidence="3">3560_t:CDS:1</fullName>
    </submittedName>
</protein>
<feature type="region of interest" description="Disordered" evidence="2">
    <location>
        <begin position="113"/>
        <end position="145"/>
    </location>
</feature>
<organism evidence="3 4">
    <name type="scientific">Gigaspora margarita</name>
    <dbReference type="NCBI Taxonomy" id="4874"/>
    <lineage>
        <taxon>Eukaryota</taxon>
        <taxon>Fungi</taxon>
        <taxon>Fungi incertae sedis</taxon>
        <taxon>Mucoromycota</taxon>
        <taxon>Glomeromycotina</taxon>
        <taxon>Glomeromycetes</taxon>
        <taxon>Diversisporales</taxon>
        <taxon>Gigasporaceae</taxon>
        <taxon>Gigaspora</taxon>
    </lineage>
</organism>
<feature type="compositionally biased region" description="Basic and acidic residues" evidence="2">
    <location>
        <begin position="121"/>
        <end position="141"/>
    </location>
</feature>
<gene>
    <name evidence="3" type="ORF">GMARGA_LOCUS5075</name>
</gene>
<comment type="caution">
    <text evidence="3">The sequence shown here is derived from an EMBL/GenBank/DDBJ whole genome shotgun (WGS) entry which is preliminary data.</text>
</comment>
<reference evidence="3 4" key="1">
    <citation type="submission" date="2021-06" db="EMBL/GenBank/DDBJ databases">
        <authorList>
            <person name="Kallberg Y."/>
            <person name="Tangrot J."/>
            <person name="Rosling A."/>
        </authorList>
    </citation>
    <scope>NUCLEOTIDE SEQUENCE [LARGE SCALE GENOMIC DNA]</scope>
    <source>
        <strain evidence="3 4">120-4 pot B 10/14</strain>
    </source>
</reference>
<dbReference type="Proteomes" id="UP000789901">
    <property type="component" value="Unassembled WGS sequence"/>
</dbReference>
<feature type="coiled-coil region" evidence="1">
    <location>
        <begin position="39"/>
        <end position="66"/>
    </location>
</feature>
<proteinExistence type="predicted"/>
<keyword evidence="1" id="KW-0175">Coiled coil</keyword>
<dbReference type="EMBL" id="CAJVQB010002099">
    <property type="protein sequence ID" value="CAG8562234.1"/>
    <property type="molecule type" value="Genomic_DNA"/>
</dbReference>
<evidence type="ECO:0000256" key="2">
    <source>
        <dbReference type="SAM" id="MobiDB-lite"/>
    </source>
</evidence>
<keyword evidence="4" id="KW-1185">Reference proteome</keyword>